<protein>
    <submittedName>
        <fullName evidence="1">Uncharacterized protein</fullName>
    </submittedName>
</protein>
<evidence type="ECO:0000313" key="2">
    <source>
        <dbReference type="Proteomes" id="UP000243745"/>
    </source>
</evidence>
<dbReference type="AlphaFoldDB" id="A0A662ZEN6"/>
<dbReference type="Proteomes" id="UP000243745">
    <property type="component" value="Unassembled WGS sequence"/>
</dbReference>
<accession>A0A662ZEN6</accession>
<sequence>MTEHHHCSECNDGTHGSYKPHRKIEFLKARLAMIVDHRLYTNVSMEGILELAGLINPTARMLFSTDRDFIAEFTARAPEITEMVTLYVPKDEAMNSFIPVCTPKAAKIPKNVEMARDTDVLASYENEDLLRDLCDLQVKNELSLIPLPLTDMLILKSITTVQPYDLPLARLYLKQFIEAKEALSDEDRNLLRNIKEQGLPTIDDSYNEQVYRFLKVERKLFTQYGH</sequence>
<proteinExistence type="predicted"/>
<evidence type="ECO:0000313" key="1">
    <source>
        <dbReference type="EMBL" id="SFP06986.1"/>
    </source>
</evidence>
<reference evidence="1 2" key="1">
    <citation type="submission" date="2016-10" db="EMBL/GenBank/DDBJ databases">
        <authorList>
            <person name="Varghese N."/>
            <person name="Submissions S."/>
        </authorList>
    </citation>
    <scope>NUCLEOTIDE SEQUENCE [LARGE SCALE GENOMIC DNA]</scope>
    <source>
        <strain evidence="1 2">DSM 1361</strain>
    </source>
</reference>
<organism evidence="1 2">
    <name type="scientific">Ruminobacter amylophilus</name>
    <dbReference type="NCBI Taxonomy" id="867"/>
    <lineage>
        <taxon>Bacteria</taxon>
        <taxon>Pseudomonadati</taxon>
        <taxon>Pseudomonadota</taxon>
        <taxon>Gammaproteobacteria</taxon>
        <taxon>Aeromonadales</taxon>
        <taxon>Succinivibrionaceae</taxon>
        <taxon>Ruminobacter</taxon>
    </lineage>
</organism>
<keyword evidence="2" id="KW-1185">Reference proteome</keyword>
<name>A0A662ZEN6_9GAMM</name>
<gene>
    <name evidence="1" type="ORF">SAMN02910344_00354</name>
</gene>
<dbReference type="EMBL" id="FOXF01000004">
    <property type="protein sequence ID" value="SFP06986.1"/>
    <property type="molecule type" value="Genomic_DNA"/>
</dbReference>
<dbReference type="RefSeq" id="WP_143066431.1">
    <property type="nucleotide sequence ID" value="NZ_FOXF01000004.1"/>
</dbReference>
<dbReference type="OrthoDB" id="7061755at2"/>